<comment type="caution">
    <text evidence="2">The sequence shown here is derived from an EMBL/GenBank/DDBJ whole genome shotgun (WGS) entry which is preliminary data.</text>
</comment>
<dbReference type="GO" id="GO:0003677">
    <property type="term" value="F:DNA binding"/>
    <property type="evidence" value="ECO:0007669"/>
    <property type="project" value="InterPro"/>
</dbReference>
<organism evidence="2 3">
    <name type="scientific">Streptococcus gordonii</name>
    <dbReference type="NCBI Taxonomy" id="1302"/>
    <lineage>
        <taxon>Bacteria</taxon>
        <taxon>Bacillati</taxon>
        <taxon>Bacillota</taxon>
        <taxon>Bacilli</taxon>
        <taxon>Lactobacillales</taxon>
        <taxon>Streptococcaceae</taxon>
        <taxon>Streptococcus</taxon>
    </lineage>
</organism>
<proteinExistence type="predicted"/>
<dbReference type="PROSITE" id="PS50943">
    <property type="entry name" value="HTH_CROC1"/>
    <property type="match status" value="1"/>
</dbReference>
<name>A0A139N212_STRGN</name>
<reference evidence="2 3" key="1">
    <citation type="submission" date="2016-01" db="EMBL/GenBank/DDBJ databases">
        <title>Highly variable Streptococcus oralis are common among viridans streptococci isolated from primates.</title>
        <authorList>
            <person name="Denapaite D."/>
            <person name="Rieger M."/>
            <person name="Koendgen S."/>
            <person name="Brueckner R."/>
            <person name="Ochigava I."/>
            <person name="Kappeler P."/>
            <person name="Maetz-Rensing K."/>
            <person name="Leendertz F."/>
            <person name="Hakenbeck R."/>
        </authorList>
    </citation>
    <scope>NUCLEOTIDE SEQUENCE [LARGE SCALE GENOMIC DNA]</scope>
    <source>
        <strain evidence="2 3">DD07</strain>
    </source>
</reference>
<feature type="domain" description="HTH cro/C1-type" evidence="1">
    <location>
        <begin position="11"/>
        <end position="66"/>
    </location>
</feature>
<dbReference type="Pfam" id="PF18710">
    <property type="entry name" value="ComR_TPR"/>
    <property type="match status" value="1"/>
</dbReference>
<dbReference type="AlphaFoldDB" id="A0A139N212"/>
<evidence type="ECO:0000313" key="3">
    <source>
        <dbReference type="Proteomes" id="UP000070096"/>
    </source>
</evidence>
<gene>
    <name evidence="2" type="ORF">SGODD07_01679</name>
</gene>
<protein>
    <submittedName>
        <fullName evidence="2">Transcriptional regulator</fullName>
    </submittedName>
</protein>
<dbReference type="EMBL" id="LQRC01000221">
    <property type="protein sequence ID" value="KXT70066.1"/>
    <property type="molecule type" value="Genomic_DNA"/>
</dbReference>
<evidence type="ECO:0000313" key="2">
    <source>
        <dbReference type="EMBL" id="KXT70066.1"/>
    </source>
</evidence>
<dbReference type="CDD" id="cd00093">
    <property type="entry name" value="HTH_XRE"/>
    <property type="match status" value="1"/>
</dbReference>
<dbReference type="SUPFAM" id="SSF47413">
    <property type="entry name" value="lambda repressor-like DNA-binding domains"/>
    <property type="match status" value="1"/>
</dbReference>
<evidence type="ECO:0000259" key="1">
    <source>
        <dbReference type="PROSITE" id="PS50943"/>
    </source>
</evidence>
<dbReference type="PATRIC" id="fig|1302.21.peg.1860"/>
<sequence>MEFKEELGQKIQSLREEKGLSRQAICGVEDILTTRQLQRIEKGQSLPTIATALYIAEQLEVSLDRLANRERFELPSGYLELKYRLEKLYHYGDGERLQQREELIEEIYRKYFDQLPEKEQLYLQIKQAKNDMVLTENIAYDQGLIDEYLDQALAKEKLTEMDLEIIDLRLLALGLKDFDKKEFTCLLNKLLEAVADYPTSGLEKIQTRIIFAAGVLSHYQEYDLLPKILRALEELMLRRNDFQDRVFSYALQWKIALFLENNLEKAEDNYQKVKLMLELLPEDVLKENMRLDWEQDIRRYSKIDE</sequence>
<accession>A0A139N212</accession>
<dbReference type="InterPro" id="IPR040799">
    <property type="entry name" value="ComR_TPR"/>
</dbReference>
<dbReference type="InterPro" id="IPR011990">
    <property type="entry name" value="TPR-like_helical_dom_sf"/>
</dbReference>
<dbReference type="InterPro" id="IPR001387">
    <property type="entry name" value="Cro/C1-type_HTH"/>
</dbReference>
<dbReference type="Proteomes" id="UP000070096">
    <property type="component" value="Unassembled WGS sequence"/>
</dbReference>
<dbReference type="Pfam" id="PF01381">
    <property type="entry name" value="HTH_3"/>
    <property type="match status" value="1"/>
</dbReference>
<dbReference type="Gene3D" id="1.25.40.10">
    <property type="entry name" value="Tetratricopeptide repeat domain"/>
    <property type="match status" value="1"/>
</dbReference>
<dbReference type="InterPro" id="IPR010982">
    <property type="entry name" value="Lambda_DNA-bd_dom_sf"/>
</dbReference>